<keyword evidence="1" id="KW-0614">Plasmid</keyword>
<sequence>MPGLSERRPPARRRDNKISDFTMLVRVPGDPSAIRVFTAAAAAEAAQYAADTGGTVEDLPE</sequence>
<evidence type="ECO:0000313" key="1">
    <source>
        <dbReference type="EMBL" id="AQS22468.1"/>
    </source>
</evidence>
<dbReference type="EMBL" id="KY349138">
    <property type="protein sequence ID" value="AQS22468.1"/>
    <property type="molecule type" value="Genomic_DNA"/>
</dbReference>
<proteinExistence type="predicted"/>
<protein>
    <submittedName>
        <fullName evidence="1">Uncharacterized protein</fullName>
    </submittedName>
</protein>
<organism evidence="1">
    <name type="scientific">Mycolicibacterium sp. CBMA 213</name>
    <dbReference type="NCBI Taxonomy" id="1968788"/>
    <lineage>
        <taxon>Bacteria</taxon>
        <taxon>Bacillati</taxon>
        <taxon>Actinomycetota</taxon>
        <taxon>Actinomycetes</taxon>
        <taxon>Mycobacteriales</taxon>
        <taxon>Mycobacteriaceae</taxon>
        <taxon>Mycolicibacterium</taxon>
    </lineage>
</organism>
<gene>
    <name evidence="1" type="ORF">pCBMA213_2_00104</name>
</gene>
<accession>A0A1S6GKT1</accession>
<geneLocation type="plasmid" evidence="1">
    <name>pCBMA213_2</name>
</geneLocation>
<reference evidence="1" key="1">
    <citation type="submission" date="2016-12" db="EMBL/GenBank/DDBJ databases">
        <title>Complete plasmid sequence carrying type IV-like and type VII secretion systems from an atypical mycobacteria strain.</title>
        <authorList>
            <person name="Morgado S."/>
            <person name="Marin M."/>
            <person name="Fonseca E."/>
            <person name="Freitas F."/>
            <person name="Vicente A.C."/>
        </authorList>
    </citation>
    <scope>NUCLEOTIDE SEQUENCE</scope>
    <source>
        <strain evidence="1">CBMA 213</strain>
        <plasmid evidence="1">pCBMA213_2</plasmid>
    </source>
</reference>
<name>A0A1S6GKT1_9MYCO</name>
<dbReference type="AlphaFoldDB" id="A0A1S6GKT1"/>